<dbReference type="Gene3D" id="3.40.50.2300">
    <property type="match status" value="1"/>
</dbReference>
<dbReference type="RefSeq" id="WP_182663141.1">
    <property type="nucleotide sequence ID" value="NZ_VKHS01000210.1"/>
</dbReference>
<dbReference type="InterPro" id="IPR039420">
    <property type="entry name" value="WalR-like"/>
</dbReference>
<protein>
    <submittedName>
        <fullName evidence="8">Response regulator</fullName>
    </submittedName>
</protein>
<evidence type="ECO:0000256" key="2">
    <source>
        <dbReference type="ARBA" id="ARBA00023015"/>
    </source>
</evidence>
<dbReference type="Proteomes" id="UP000530234">
    <property type="component" value="Unassembled WGS sequence"/>
</dbReference>
<dbReference type="PANTHER" id="PTHR43214:SF24">
    <property type="entry name" value="TRANSCRIPTIONAL REGULATORY PROTEIN NARL-RELATED"/>
    <property type="match status" value="1"/>
</dbReference>
<dbReference type="PROSITE" id="PS50043">
    <property type="entry name" value="HTH_LUXR_2"/>
    <property type="match status" value="1"/>
</dbReference>
<dbReference type="EMBL" id="VKHS01000210">
    <property type="protein sequence ID" value="MBB0230051.1"/>
    <property type="molecule type" value="Genomic_DNA"/>
</dbReference>
<dbReference type="InterPro" id="IPR000792">
    <property type="entry name" value="Tscrpt_reg_LuxR_C"/>
</dbReference>
<dbReference type="GO" id="GO:0000160">
    <property type="term" value="P:phosphorelay signal transduction system"/>
    <property type="evidence" value="ECO:0007669"/>
    <property type="project" value="InterPro"/>
</dbReference>
<evidence type="ECO:0000256" key="1">
    <source>
        <dbReference type="ARBA" id="ARBA00022553"/>
    </source>
</evidence>
<gene>
    <name evidence="8" type="ORF">FOE67_11100</name>
</gene>
<dbReference type="SMART" id="SM00448">
    <property type="entry name" value="REC"/>
    <property type="match status" value="1"/>
</dbReference>
<reference evidence="9" key="1">
    <citation type="submission" date="2019-10" db="EMBL/GenBank/DDBJ databases">
        <title>Streptomyces sp. nov., a novel actinobacterium isolated from alkaline environment.</title>
        <authorList>
            <person name="Golinska P."/>
        </authorList>
    </citation>
    <scope>NUCLEOTIDE SEQUENCE [LARGE SCALE GENOMIC DNA]</scope>
    <source>
        <strain evidence="9">DSM 42108</strain>
    </source>
</reference>
<evidence type="ECO:0000313" key="8">
    <source>
        <dbReference type="EMBL" id="MBB0230051.1"/>
    </source>
</evidence>
<dbReference type="GO" id="GO:0003677">
    <property type="term" value="F:DNA binding"/>
    <property type="evidence" value="ECO:0007669"/>
    <property type="project" value="UniProtKB-KW"/>
</dbReference>
<dbReference type="InterPro" id="IPR058245">
    <property type="entry name" value="NreC/VraR/RcsB-like_REC"/>
</dbReference>
<dbReference type="SUPFAM" id="SSF52172">
    <property type="entry name" value="CheY-like"/>
    <property type="match status" value="1"/>
</dbReference>
<evidence type="ECO:0000259" key="6">
    <source>
        <dbReference type="PROSITE" id="PS50043"/>
    </source>
</evidence>
<organism evidence="8 9">
    <name type="scientific">Streptomyces calidiresistens</name>
    <dbReference type="NCBI Taxonomy" id="1485586"/>
    <lineage>
        <taxon>Bacteria</taxon>
        <taxon>Bacillati</taxon>
        <taxon>Actinomycetota</taxon>
        <taxon>Actinomycetes</taxon>
        <taxon>Kitasatosporales</taxon>
        <taxon>Streptomycetaceae</taxon>
        <taxon>Streptomyces</taxon>
    </lineage>
</organism>
<dbReference type="Pfam" id="PF00072">
    <property type="entry name" value="Response_reg"/>
    <property type="match status" value="1"/>
</dbReference>
<dbReference type="PROSITE" id="PS50110">
    <property type="entry name" value="RESPONSE_REGULATORY"/>
    <property type="match status" value="1"/>
</dbReference>
<evidence type="ECO:0000313" key="9">
    <source>
        <dbReference type="Proteomes" id="UP000530234"/>
    </source>
</evidence>
<dbReference type="CDD" id="cd06170">
    <property type="entry name" value="LuxR_C_like"/>
    <property type="match status" value="1"/>
</dbReference>
<dbReference type="PANTHER" id="PTHR43214">
    <property type="entry name" value="TWO-COMPONENT RESPONSE REGULATOR"/>
    <property type="match status" value="1"/>
</dbReference>
<comment type="caution">
    <text evidence="8">The sequence shown here is derived from an EMBL/GenBank/DDBJ whole genome shotgun (WGS) entry which is preliminary data.</text>
</comment>
<dbReference type="InterPro" id="IPR011006">
    <property type="entry name" value="CheY-like_superfamily"/>
</dbReference>
<feature type="modified residue" description="4-aspartylphosphate" evidence="5">
    <location>
        <position position="60"/>
    </location>
</feature>
<dbReference type="CDD" id="cd17535">
    <property type="entry name" value="REC_NarL-like"/>
    <property type="match status" value="1"/>
</dbReference>
<sequence>MIRVLLADDQVLLRSALRVLVDSEPDMTVVGEAGNGREVLEALAAPGPGADPGVDVVLMDIRMPGVDGLEATRAILADPSTAGVRVLVLTTFEQDDHVVAALRAGASGFLGKGAEPEELITAIRRAAGGESPLSPSATGGLIRRFLEQEESRSEVPAEPVGLEALTAREREVLVEVAAGWSNDGIAERLSVSPLTVKTHINRLLTKLGARDRAQLVIVAYESGLVRAGCGGIGRAAPRRDAPA</sequence>
<evidence type="ECO:0000256" key="4">
    <source>
        <dbReference type="ARBA" id="ARBA00023163"/>
    </source>
</evidence>
<dbReference type="PROSITE" id="PS00622">
    <property type="entry name" value="HTH_LUXR_1"/>
    <property type="match status" value="1"/>
</dbReference>
<accession>A0A7W3T3Q9</accession>
<keyword evidence="1 5" id="KW-0597">Phosphoprotein</keyword>
<dbReference type="SMART" id="SM00421">
    <property type="entry name" value="HTH_LUXR"/>
    <property type="match status" value="1"/>
</dbReference>
<keyword evidence="2" id="KW-0805">Transcription regulation</keyword>
<dbReference type="AlphaFoldDB" id="A0A7W3T3Q9"/>
<dbReference type="PRINTS" id="PR00038">
    <property type="entry name" value="HTHLUXR"/>
</dbReference>
<proteinExistence type="predicted"/>
<evidence type="ECO:0000256" key="5">
    <source>
        <dbReference type="PROSITE-ProRule" id="PRU00169"/>
    </source>
</evidence>
<feature type="domain" description="HTH luxR-type" evidence="6">
    <location>
        <begin position="158"/>
        <end position="223"/>
    </location>
</feature>
<evidence type="ECO:0000259" key="7">
    <source>
        <dbReference type="PROSITE" id="PS50110"/>
    </source>
</evidence>
<evidence type="ECO:0000256" key="3">
    <source>
        <dbReference type="ARBA" id="ARBA00023125"/>
    </source>
</evidence>
<dbReference type="GO" id="GO:0006355">
    <property type="term" value="P:regulation of DNA-templated transcription"/>
    <property type="evidence" value="ECO:0007669"/>
    <property type="project" value="InterPro"/>
</dbReference>
<dbReference type="InterPro" id="IPR016032">
    <property type="entry name" value="Sig_transdc_resp-reg_C-effctor"/>
</dbReference>
<name>A0A7W3T3Q9_9ACTN</name>
<dbReference type="SUPFAM" id="SSF46894">
    <property type="entry name" value="C-terminal effector domain of the bipartite response regulators"/>
    <property type="match status" value="1"/>
</dbReference>
<dbReference type="InterPro" id="IPR001789">
    <property type="entry name" value="Sig_transdc_resp-reg_receiver"/>
</dbReference>
<keyword evidence="3" id="KW-0238">DNA-binding</keyword>
<dbReference type="Pfam" id="PF00196">
    <property type="entry name" value="GerE"/>
    <property type="match status" value="1"/>
</dbReference>
<keyword evidence="4" id="KW-0804">Transcription</keyword>
<keyword evidence="9" id="KW-1185">Reference proteome</keyword>
<feature type="domain" description="Response regulatory" evidence="7">
    <location>
        <begin position="3"/>
        <end position="127"/>
    </location>
</feature>